<dbReference type="AlphaFoldDB" id="A0A5J4YVJ4"/>
<dbReference type="EMBL" id="VRMN01000003">
    <property type="protein sequence ID" value="KAA8495295.1"/>
    <property type="molecule type" value="Genomic_DNA"/>
</dbReference>
<comment type="caution">
    <text evidence="1">The sequence shown here is derived from an EMBL/GenBank/DDBJ whole genome shotgun (WGS) entry which is preliminary data.</text>
</comment>
<dbReference type="Proteomes" id="UP000324585">
    <property type="component" value="Unassembled WGS sequence"/>
</dbReference>
<organism evidence="1 2">
    <name type="scientific">Porphyridium purpureum</name>
    <name type="common">Red alga</name>
    <name type="synonym">Porphyridium cruentum</name>
    <dbReference type="NCBI Taxonomy" id="35688"/>
    <lineage>
        <taxon>Eukaryota</taxon>
        <taxon>Rhodophyta</taxon>
        <taxon>Bangiophyceae</taxon>
        <taxon>Porphyridiales</taxon>
        <taxon>Porphyridiaceae</taxon>
        <taxon>Porphyridium</taxon>
    </lineage>
</organism>
<evidence type="ECO:0000313" key="1">
    <source>
        <dbReference type="EMBL" id="KAA8495295.1"/>
    </source>
</evidence>
<protein>
    <submittedName>
        <fullName evidence="1">Uncharacterized protein</fullName>
    </submittedName>
</protein>
<sequence>MDRFEEEQDQQAGLIVAGMDTPPRLSPLVCSAQAQEWSEPEYGSRAARAAAGLGLLMSPTPLTSLGWMSPHYETDGKLLGDLADSLDDANKWAPVYGSEDAGDPDGGRANAEEAYQGEGLVDMSFLDDVQCTAPSAAVEHKREPMPWSTRAENAMSPPVQSPRFLRVPCLGVPSPEETNQFFRPIDRHAGFGKVKGYSSRRASPALALKQKGRSLSEKRAAAAVAKTPNGCIAKAAIMKRKCARRSDQADGRGTDMSRSTAPVLGRDLLRRLDRVTNPATAVGDRKNEGKTKSGTSVLSLSAALQAIRTASSRRTGKATREATVREVDGGMGKHLTCPFKSFPPSQTTVDQFQYTSFKAELGEGCEQDTEDDALEALDESLNVRTGMFYNHAQHAHWSSSVDAALAEPADAFLSRVSQARDATVKRTRMQRTEIQGRQVCHDTYAGHDVETDLSTPPSLCMRKRVGAPSPDDSEDFLAMMQSAAGPSAKRMLL</sequence>
<accession>A0A5J4YVJ4</accession>
<proteinExistence type="predicted"/>
<gene>
    <name evidence="1" type="ORF">FVE85_1450</name>
</gene>
<reference evidence="2" key="1">
    <citation type="journal article" date="2019" name="Nat. Commun.">
        <title>Expansion of phycobilisome linker gene families in mesophilic red algae.</title>
        <authorList>
            <person name="Lee J."/>
            <person name="Kim D."/>
            <person name="Bhattacharya D."/>
            <person name="Yoon H.S."/>
        </authorList>
    </citation>
    <scope>NUCLEOTIDE SEQUENCE [LARGE SCALE GENOMIC DNA]</scope>
    <source>
        <strain evidence="2">CCMP 1328</strain>
    </source>
</reference>
<name>A0A5J4YVJ4_PORPP</name>
<keyword evidence="2" id="KW-1185">Reference proteome</keyword>
<evidence type="ECO:0000313" key="2">
    <source>
        <dbReference type="Proteomes" id="UP000324585"/>
    </source>
</evidence>